<dbReference type="Proteomes" id="UP000237000">
    <property type="component" value="Unassembled WGS sequence"/>
</dbReference>
<evidence type="ECO:0000256" key="2">
    <source>
        <dbReference type="ARBA" id="ARBA00023163"/>
    </source>
</evidence>
<comment type="similarity">
    <text evidence="3">Belongs to the archaeal Rpo5/eukaryotic RPB5 RNA polymerase subunit family.</text>
</comment>
<dbReference type="GO" id="GO:0005665">
    <property type="term" value="C:RNA polymerase II, core complex"/>
    <property type="evidence" value="ECO:0007669"/>
    <property type="project" value="TreeGrafter"/>
</dbReference>
<dbReference type="GO" id="GO:0003677">
    <property type="term" value="F:DNA binding"/>
    <property type="evidence" value="ECO:0007669"/>
    <property type="project" value="InterPro"/>
</dbReference>
<protein>
    <submittedName>
        <fullName evidence="5">DNA-directed RNA polymerase RPB5 subunit, eukaryote/virus</fullName>
    </submittedName>
</protein>
<keyword evidence="5" id="KW-0240">DNA-directed RNA polymerase</keyword>
<comment type="caution">
    <text evidence="5">The sequence shown here is derived from an EMBL/GenBank/DDBJ whole genome shotgun (WGS) entry which is preliminary data.</text>
</comment>
<dbReference type="GO" id="GO:0005736">
    <property type="term" value="C:RNA polymerase I complex"/>
    <property type="evidence" value="ECO:0007669"/>
    <property type="project" value="TreeGrafter"/>
</dbReference>
<dbReference type="Pfam" id="PF01191">
    <property type="entry name" value="RNA_pol_Rpb5_C"/>
    <property type="match status" value="1"/>
</dbReference>
<evidence type="ECO:0000313" key="6">
    <source>
        <dbReference type="Proteomes" id="UP000237000"/>
    </source>
</evidence>
<evidence type="ECO:0000313" key="5">
    <source>
        <dbReference type="EMBL" id="POO00881.1"/>
    </source>
</evidence>
<dbReference type="NCBIfam" id="NF007129">
    <property type="entry name" value="PRK09570.1"/>
    <property type="match status" value="1"/>
</dbReference>
<proteinExistence type="inferred from homology"/>
<keyword evidence="2" id="KW-0804">Transcription</keyword>
<reference evidence="6" key="1">
    <citation type="submission" date="2016-06" db="EMBL/GenBank/DDBJ databases">
        <title>Parallel loss of symbiosis genes in relatives of nitrogen-fixing non-legume Parasponia.</title>
        <authorList>
            <person name="Van Velzen R."/>
            <person name="Holmer R."/>
            <person name="Bu F."/>
            <person name="Rutten L."/>
            <person name="Van Zeijl A."/>
            <person name="Liu W."/>
            <person name="Santuari L."/>
            <person name="Cao Q."/>
            <person name="Sharma T."/>
            <person name="Shen D."/>
            <person name="Roswanjaya Y."/>
            <person name="Wardhani T."/>
            <person name="Kalhor M.S."/>
            <person name="Jansen J."/>
            <person name="Van den Hoogen J."/>
            <person name="Gungor B."/>
            <person name="Hartog M."/>
            <person name="Hontelez J."/>
            <person name="Verver J."/>
            <person name="Yang W.-C."/>
            <person name="Schijlen E."/>
            <person name="Repin R."/>
            <person name="Schilthuizen M."/>
            <person name="Schranz E."/>
            <person name="Heidstra R."/>
            <person name="Miyata K."/>
            <person name="Fedorova E."/>
            <person name="Kohlen W."/>
            <person name="Bisseling T."/>
            <person name="Smit S."/>
            <person name="Geurts R."/>
        </authorList>
    </citation>
    <scope>NUCLEOTIDE SEQUENCE [LARGE SCALE GENOMIC DNA]</scope>
    <source>
        <strain evidence="6">cv. RG33-2</strain>
    </source>
</reference>
<dbReference type="InterPro" id="IPR035913">
    <property type="entry name" value="RPB5-like_sf"/>
</dbReference>
<dbReference type="STRING" id="63057.A0A2P5FSX5"/>
<dbReference type="InParanoid" id="A0A2P5FSX5"/>
<dbReference type="SUPFAM" id="SSF53036">
    <property type="entry name" value="Eukaryotic RPB5 N-terminal domain"/>
    <property type="match status" value="1"/>
</dbReference>
<dbReference type="GO" id="GO:0006366">
    <property type="term" value="P:transcription by RNA polymerase II"/>
    <property type="evidence" value="ECO:0007669"/>
    <property type="project" value="TreeGrafter"/>
</dbReference>
<comment type="subcellular location">
    <subcellularLocation>
        <location evidence="1">Nucleus</location>
    </subcellularLocation>
</comment>
<dbReference type="PANTHER" id="PTHR10535">
    <property type="entry name" value="DNA-DIRECTED RNA POLYMERASES I, II, AND III SUBUNIT RPABC1"/>
    <property type="match status" value="1"/>
</dbReference>
<dbReference type="SUPFAM" id="SSF55287">
    <property type="entry name" value="RPB5-like RNA polymerase subunit"/>
    <property type="match status" value="1"/>
</dbReference>
<name>A0A2P5FSX5_TREOI</name>
<dbReference type="AlphaFoldDB" id="A0A2P5FSX5"/>
<evidence type="ECO:0000256" key="1">
    <source>
        <dbReference type="ARBA" id="ARBA00004123"/>
    </source>
</evidence>
<dbReference type="EMBL" id="JXTC01000011">
    <property type="protein sequence ID" value="POO00881.1"/>
    <property type="molecule type" value="Genomic_DNA"/>
</dbReference>
<sequence length="120" mass="13953">MNSDNVFRAIIVGKRKLSLYARIGLSELRAELPEFQVEFFLESELLVNVTEQVFVPKHQVLTDEEKKALLERYAVKESQLPRIQATDPIARYYGLKHGQVVRIIRPSETVGHYVTYRFCN</sequence>
<dbReference type="GO" id="GO:0003899">
    <property type="term" value="F:DNA-directed RNA polymerase activity"/>
    <property type="evidence" value="ECO:0007669"/>
    <property type="project" value="InterPro"/>
</dbReference>
<organism evidence="5 6">
    <name type="scientific">Trema orientale</name>
    <name type="common">Charcoal tree</name>
    <name type="synonym">Celtis orientalis</name>
    <dbReference type="NCBI Taxonomy" id="63057"/>
    <lineage>
        <taxon>Eukaryota</taxon>
        <taxon>Viridiplantae</taxon>
        <taxon>Streptophyta</taxon>
        <taxon>Embryophyta</taxon>
        <taxon>Tracheophyta</taxon>
        <taxon>Spermatophyta</taxon>
        <taxon>Magnoliopsida</taxon>
        <taxon>eudicotyledons</taxon>
        <taxon>Gunneridae</taxon>
        <taxon>Pentapetalae</taxon>
        <taxon>rosids</taxon>
        <taxon>fabids</taxon>
        <taxon>Rosales</taxon>
        <taxon>Cannabaceae</taxon>
        <taxon>Trema</taxon>
    </lineage>
</organism>
<dbReference type="HAMAP" id="MF_00025">
    <property type="entry name" value="RNApol_Rpo5_RPB5"/>
    <property type="match status" value="1"/>
</dbReference>
<dbReference type="InterPro" id="IPR014381">
    <property type="entry name" value="Arch_Rpo5/euc_Rpb5"/>
</dbReference>
<dbReference type="InterPro" id="IPR000783">
    <property type="entry name" value="RNA_pol_subH/Rpb5_C"/>
</dbReference>
<gene>
    <name evidence="5" type="ORF">TorRG33x02_035120</name>
</gene>
<dbReference type="GO" id="GO:0005666">
    <property type="term" value="C:RNA polymerase III complex"/>
    <property type="evidence" value="ECO:0007669"/>
    <property type="project" value="TreeGrafter"/>
</dbReference>
<feature type="domain" description="RNA polymerase subunit H/Rpb5 C-terminal" evidence="4">
    <location>
        <begin position="47"/>
        <end position="119"/>
    </location>
</feature>
<keyword evidence="6" id="KW-1185">Reference proteome</keyword>
<dbReference type="FunFam" id="3.90.940.20:FF:000001">
    <property type="entry name" value="DNA-directed RNA polymerases I, II, and III subunit RPABC1"/>
    <property type="match status" value="1"/>
</dbReference>
<dbReference type="Gene3D" id="3.90.940.20">
    <property type="entry name" value="RPB5-like RNA polymerase subunit"/>
    <property type="match status" value="1"/>
</dbReference>
<dbReference type="GO" id="GO:0006362">
    <property type="term" value="P:transcription elongation by RNA polymerase I"/>
    <property type="evidence" value="ECO:0007669"/>
    <property type="project" value="TreeGrafter"/>
</dbReference>
<evidence type="ECO:0000256" key="3">
    <source>
        <dbReference type="ARBA" id="ARBA00025765"/>
    </source>
</evidence>
<evidence type="ECO:0000259" key="4">
    <source>
        <dbReference type="Pfam" id="PF01191"/>
    </source>
</evidence>
<dbReference type="GO" id="GO:0042797">
    <property type="term" value="P:tRNA transcription by RNA polymerase III"/>
    <property type="evidence" value="ECO:0007669"/>
    <property type="project" value="TreeGrafter"/>
</dbReference>
<dbReference type="InterPro" id="IPR036710">
    <property type="entry name" value="RNA_pol_Rpb5_N_sf"/>
</dbReference>
<dbReference type="PANTHER" id="PTHR10535:SF0">
    <property type="entry name" value="DNA-DIRECTED RNA POLYMERASES I, II, AND III SUBUNIT RPABC1"/>
    <property type="match status" value="1"/>
</dbReference>
<dbReference type="OrthoDB" id="248779at2759"/>
<accession>A0A2P5FSX5</accession>